<dbReference type="InterPro" id="IPR017452">
    <property type="entry name" value="GPCR_Rhodpsn_7TM"/>
</dbReference>
<dbReference type="Gene3D" id="1.20.1070.10">
    <property type="entry name" value="Rhodopsin 7-helix transmembrane proteins"/>
    <property type="match status" value="1"/>
</dbReference>
<dbReference type="AlphaFoldDB" id="A0A815VPD2"/>
<dbReference type="GO" id="GO:0016020">
    <property type="term" value="C:membrane"/>
    <property type="evidence" value="ECO:0007669"/>
    <property type="project" value="UniProtKB-SubCell"/>
</dbReference>
<evidence type="ECO:0000313" key="9">
    <source>
        <dbReference type="Proteomes" id="UP000663828"/>
    </source>
</evidence>
<name>A0A815VPD2_ADIRI</name>
<evidence type="ECO:0000256" key="4">
    <source>
        <dbReference type="ARBA" id="ARBA00023136"/>
    </source>
</evidence>
<evidence type="ECO:0000259" key="6">
    <source>
        <dbReference type="PROSITE" id="PS50262"/>
    </source>
</evidence>
<reference evidence="8" key="1">
    <citation type="submission" date="2021-02" db="EMBL/GenBank/DDBJ databases">
        <authorList>
            <person name="Nowell W R."/>
        </authorList>
    </citation>
    <scope>NUCLEOTIDE SEQUENCE</scope>
</reference>
<evidence type="ECO:0000256" key="2">
    <source>
        <dbReference type="ARBA" id="ARBA00022692"/>
    </source>
</evidence>
<evidence type="ECO:0000256" key="1">
    <source>
        <dbReference type="ARBA" id="ARBA00004370"/>
    </source>
</evidence>
<keyword evidence="9" id="KW-1185">Reference proteome</keyword>
<feature type="transmembrane region" description="Helical" evidence="5">
    <location>
        <begin position="16"/>
        <end position="37"/>
    </location>
</feature>
<evidence type="ECO:0000256" key="3">
    <source>
        <dbReference type="ARBA" id="ARBA00022989"/>
    </source>
</evidence>
<organism evidence="8 10">
    <name type="scientific">Adineta ricciae</name>
    <name type="common">Rotifer</name>
    <dbReference type="NCBI Taxonomy" id="249248"/>
    <lineage>
        <taxon>Eukaryota</taxon>
        <taxon>Metazoa</taxon>
        <taxon>Spiralia</taxon>
        <taxon>Gnathifera</taxon>
        <taxon>Rotifera</taxon>
        <taxon>Eurotatoria</taxon>
        <taxon>Bdelloidea</taxon>
        <taxon>Adinetida</taxon>
        <taxon>Adinetidae</taxon>
        <taxon>Adineta</taxon>
    </lineage>
</organism>
<proteinExistence type="predicted"/>
<dbReference type="PROSITE" id="PS50262">
    <property type="entry name" value="G_PROTEIN_RECEP_F1_2"/>
    <property type="match status" value="1"/>
</dbReference>
<evidence type="ECO:0000313" key="7">
    <source>
        <dbReference type="EMBL" id="CAF1356576.1"/>
    </source>
</evidence>
<evidence type="ECO:0000313" key="10">
    <source>
        <dbReference type="Proteomes" id="UP000663852"/>
    </source>
</evidence>
<protein>
    <recommendedName>
        <fullName evidence="6">G-protein coupled receptors family 1 profile domain-containing protein</fullName>
    </recommendedName>
</protein>
<sequence>MKHIGPILNIVLTRKITLGFLITLIIPSLAGSFFVLYRVTQKREIFKQLHNQLIFCIFMVYFIQTILDLPLTITFLHRGVVAIPNYSFCAYWFILMSALNMCTMHLNAYLSVERYLLVFHHKFIFKYKILTHYMPMFFILINSAVFTFCVVIFYPCQNEFNYDAILCGTSCAVLDPIFGVFLWVNSFVAPLLIIILSNGFLLLKVICQKRRMLQKNIWHRNKKMVLQLISVTGMLYISWLPLTTATVINIAHPTQLLSELHLNWYLIGLIYIPVLSSPITTSIAILELREDLRAWFNRRRPFFRGVQIHAIIPTGTQ</sequence>
<feature type="domain" description="G-protein coupled receptors family 1 profile" evidence="6">
    <location>
        <begin position="31"/>
        <end position="281"/>
    </location>
</feature>
<gene>
    <name evidence="8" type="ORF">EDS130_LOCUS45124</name>
    <name evidence="7" type="ORF">XAT740_LOCUS31778</name>
</gene>
<dbReference type="InterPro" id="IPR000276">
    <property type="entry name" value="GPCR_Rhodpsn"/>
</dbReference>
<feature type="transmembrane region" description="Helical" evidence="5">
    <location>
        <begin position="180"/>
        <end position="203"/>
    </location>
</feature>
<dbReference type="Proteomes" id="UP000663828">
    <property type="component" value="Unassembled WGS sequence"/>
</dbReference>
<feature type="transmembrane region" description="Helical" evidence="5">
    <location>
        <begin position="224"/>
        <end position="242"/>
    </location>
</feature>
<evidence type="ECO:0000256" key="5">
    <source>
        <dbReference type="SAM" id="Phobius"/>
    </source>
</evidence>
<keyword evidence="4 5" id="KW-0472">Membrane</keyword>
<dbReference type="CDD" id="cd00637">
    <property type="entry name" value="7tm_classA_rhodopsin-like"/>
    <property type="match status" value="1"/>
</dbReference>
<feature type="transmembrane region" description="Helical" evidence="5">
    <location>
        <begin position="49"/>
        <end position="71"/>
    </location>
</feature>
<keyword evidence="3 5" id="KW-1133">Transmembrane helix</keyword>
<dbReference type="SUPFAM" id="SSF81321">
    <property type="entry name" value="Family A G protein-coupled receptor-like"/>
    <property type="match status" value="1"/>
</dbReference>
<dbReference type="EMBL" id="CAJNOJ010001008">
    <property type="protein sequence ID" value="CAF1538375.1"/>
    <property type="molecule type" value="Genomic_DNA"/>
</dbReference>
<keyword evidence="2 5" id="KW-0812">Transmembrane</keyword>
<dbReference type="OrthoDB" id="10004415at2759"/>
<feature type="transmembrane region" description="Helical" evidence="5">
    <location>
        <begin position="133"/>
        <end position="154"/>
    </location>
</feature>
<feature type="transmembrane region" description="Helical" evidence="5">
    <location>
        <begin position="91"/>
        <end position="112"/>
    </location>
</feature>
<dbReference type="PROSITE" id="PS00237">
    <property type="entry name" value="G_PROTEIN_RECEP_F1_1"/>
    <property type="match status" value="1"/>
</dbReference>
<feature type="transmembrane region" description="Helical" evidence="5">
    <location>
        <begin position="262"/>
        <end position="286"/>
    </location>
</feature>
<comment type="caution">
    <text evidence="8">The sequence shown here is derived from an EMBL/GenBank/DDBJ whole genome shotgun (WGS) entry which is preliminary data.</text>
</comment>
<dbReference type="GO" id="GO:0004930">
    <property type="term" value="F:G protein-coupled receptor activity"/>
    <property type="evidence" value="ECO:0007669"/>
    <property type="project" value="InterPro"/>
</dbReference>
<comment type="subcellular location">
    <subcellularLocation>
        <location evidence="1">Membrane</location>
    </subcellularLocation>
</comment>
<dbReference type="EMBL" id="CAJNOR010002917">
    <property type="protein sequence ID" value="CAF1356576.1"/>
    <property type="molecule type" value="Genomic_DNA"/>
</dbReference>
<accession>A0A815VPD2</accession>
<dbReference type="Proteomes" id="UP000663852">
    <property type="component" value="Unassembled WGS sequence"/>
</dbReference>
<evidence type="ECO:0000313" key="8">
    <source>
        <dbReference type="EMBL" id="CAF1538375.1"/>
    </source>
</evidence>